<dbReference type="Gene3D" id="1.20.120.1900">
    <property type="entry name" value="Gamma-tubulin complex, C-terminal domain"/>
    <property type="match status" value="1"/>
</dbReference>
<dbReference type="EMBL" id="KK852498">
    <property type="protein sequence ID" value="KDR22561.1"/>
    <property type="molecule type" value="Genomic_DNA"/>
</dbReference>
<dbReference type="GO" id="GO:0031122">
    <property type="term" value="P:cytoplasmic microtubule organization"/>
    <property type="evidence" value="ECO:0007669"/>
    <property type="project" value="TreeGrafter"/>
</dbReference>
<dbReference type="GO" id="GO:0051011">
    <property type="term" value="F:microtubule minus-end binding"/>
    <property type="evidence" value="ECO:0007669"/>
    <property type="project" value="TreeGrafter"/>
</dbReference>
<keyword evidence="9" id="KW-1185">Reference proteome</keyword>
<evidence type="ECO:0000256" key="1">
    <source>
        <dbReference type="ARBA" id="ARBA00010337"/>
    </source>
</evidence>
<dbReference type="GO" id="GO:0000278">
    <property type="term" value="P:mitotic cell cycle"/>
    <property type="evidence" value="ECO:0007669"/>
    <property type="project" value="TreeGrafter"/>
</dbReference>
<dbReference type="PANTHER" id="PTHR19302">
    <property type="entry name" value="GAMMA TUBULIN COMPLEX PROTEIN"/>
    <property type="match status" value="1"/>
</dbReference>
<protein>
    <recommendedName>
        <fullName evidence="5">Gamma-tubulin complex component</fullName>
    </recommendedName>
</protein>
<dbReference type="Pfam" id="PF17681">
    <property type="entry name" value="GCP_N_terminal"/>
    <property type="match status" value="1"/>
</dbReference>
<dbReference type="CDD" id="cd22572">
    <property type="entry name" value="GCP5_NTD"/>
    <property type="match status" value="1"/>
</dbReference>
<dbReference type="OMA" id="RTNQFEV"/>
<dbReference type="InParanoid" id="A0A067RFB6"/>
<evidence type="ECO:0000313" key="9">
    <source>
        <dbReference type="Proteomes" id="UP000027135"/>
    </source>
</evidence>
<feature type="domain" description="Gamma tubulin complex component C-terminal" evidence="6">
    <location>
        <begin position="686"/>
        <end position="969"/>
    </location>
</feature>
<dbReference type="GO" id="GO:0051225">
    <property type="term" value="P:spindle assembly"/>
    <property type="evidence" value="ECO:0007669"/>
    <property type="project" value="TreeGrafter"/>
</dbReference>
<proteinExistence type="inferred from homology"/>
<dbReference type="AlphaFoldDB" id="A0A067RFB6"/>
<dbReference type="InterPro" id="IPR041470">
    <property type="entry name" value="GCP_N"/>
</dbReference>
<dbReference type="GO" id="GO:0043015">
    <property type="term" value="F:gamma-tubulin binding"/>
    <property type="evidence" value="ECO:0007669"/>
    <property type="project" value="InterPro"/>
</dbReference>
<comment type="similarity">
    <text evidence="1 5">Belongs to the TUBGCP family.</text>
</comment>
<dbReference type="Pfam" id="PF04130">
    <property type="entry name" value="GCP_C_terminal"/>
    <property type="match status" value="1"/>
</dbReference>
<keyword evidence="3 5" id="KW-0493">Microtubule</keyword>
<reference evidence="8 9" key="1">
    <citation type="journal article" date="2014" name="Nat. Commun.">
        <title>Molecular traces of alternative social organization in a termite genome.</title>
        <authorList>
            <person name="Terrapon N."/>
            <person name="Li C."/>
            <person name="Robertson H.M."/>
            <person name="Ji L."/>
            <person name="Meng X."/>
            <person name="Booth W."/>
            <person name="Chen Z."/>
            <person name="Childers C.P."/>
            <person name="Glastad K.M."/>
            <person name="Gokhale K."/>
            <person name="Gowin J."/>
            <person name="Gronenberg W."/>
            <person name="Hermansen R.A."/>
            <person name="Hu H."/>
            <person name="Hunt B.G."/>
            <person name="Huylmans A.K."/>
            <person name="Khalil S.M."/>
            <person name="Mitchell R.D."/>
            <person name="Munoz-Torres M.C."/>
            <person name="Mustard J.A."/>
            <person name="Pan H."/>
            <person name="Reese J.T."/>
            <person name="Scharf M.E."/>
            <person name="Sun F."/>
            <person name="Vogel H."/>
            <person name="Xiao J."/>
            <person name="Yang W."/>
            <person name="Yang Z."/>
            <person name="Yang Z."/>
            <person name="Zhou J."/>
            <person name="Zhu J."/>
            <person name="Brent C.S."/>
            <person name="Elsik C.G."/>
            <person name="Goodisman M.A."/>
            <person name="Liberles D.A."/>
            <person name="Roe R.M."/>
            <person name="Vargo E.L."/>
            <person name="Vilcinskas A."/>
            <person name="Wang J."/>
            <person name="Bornberg-Bauer E."/>
            <person name="Korb J."/>
            <person name="Zhang G."/>
            <person name="Liebig J."/>
        </authorList>
    </citation>
    <scope>NUCLEOTIDE SEQUENCE [LARGE SCALE GENOMIC DNA]</scope>
    <source>
        <tissue evidence="8">Whole organism</tissue>
    </source>
</reference>
<comment type="subcellular location">
    <subcellularLocation>
        <location evidence="5">Cytoplasm</location>
        <location evidence="5">Cytoskeleton</location>
        <location evidence="5">Microtubule organizing center</location>
    </subcellularLocation>
</comment>
<organism evidence="8 9">
    <name type="scientific">Zootermopsis nevadensis</name>
    <name type="common">Dampwood termite</name>
    <dbReference type="NCBI Taxonomy" id="136037"/>
    <lineage>
        <taxon>Eukaryota</taxon>
        <taxon>Metazoa</taxon>
        <taxon>Ecdysozoa</taxon>
        <taxon>Arthropoda</taxon>
        <taxon>Hexapoda</taxon>
        <taxon>Insecta</taxon>
        <taxon>Pterygota</taxon>
        <taxon>Neoptera</taxon>
        <taxon>Polyneoptera</taxon>
        <taxon>Dictyoptera</taxon>
        <taxon>Blattodea</taxon>
        <taxon>Blattoidea</taxon>
        <taxon>Termitoidae</taxon>
        <taxon>Termopsidae</taxon>
        <taxon>Zootermopsis</taxon>
    </lineage>
</organism>
<dbReference type="eggNOG" id="KOG4344">
    <property type="taxonomic scope" value="Eukaryota"/>
</dbReference>
<accession>A0A067RFB6</accession>
<evidence type="ECO:0000256" key="5">
    <source>
        <dbReference type="RuleBase" id="RU363050"/>
    </source>
</evidence>
<keyword evidence="4 5" id="KW-0206">Cytoskeleton</keyword>
<gene>
    <name evidence="8" type="ORF">L798_12689</name>
</gene>
<dbReference type="InterPro" id="IPR040457">
    <property type="entry name" value="GCP_C"/>
</dbReference>
<evidence type="ECO:0000259" key="6">
    <source>
        <dbReference type="Pfam" id="PF04130"/>
    </source>
</evidence>
<dbReference type="Proteomes" id="UP000027135">
    <property type="component" value="Unassembled WGS sequence"/>
</dbReference>
<dbReference type="STRING" id="136037.A0A067RFB6"/>
<dbReference type="GO" id="GO:0000922">
    <property type="term" value="C:spindle pole"/>
    <property type="evidence" value="ECO:0007669"/>
    <property type="project" value="InterPro"/>
</dbReference>
<dbReference type="FunCoup" id="A0A067RFB6">
    <property type="interactions" value="321"/>
</dbReference>
<evidence type="ECO:0000256" key="2">
    <source>
        <dbReference type="ARBA" id="ARBA00022490"/>
    </source>
</evidence>
<feature type="domain" description="Gamma tubulin complex component protein N-terminal" evidence="7">
    <location>
        <begin position="268"/>
        <end position="549"/>
    </location>
</feature>
<dbReference type="InterPro" id="IPR059169">
    <property type="entry name" value="GCP5_N_ext"/>
</dbReference>
<dbReference type="GO" id="GO:0051321">
    <property type="term" value="P:meiotic cell cycle"/>
    <property type="evidence" value="ECO:0007669"/>
    <property type="project" value="TreeGrafter"/>
</dbReference>
<dbReference type="GO" id="GO:0005874">
    <property type="term" value="C:microtubule"/>
    <property type="evidence" value="ECO:0007669"/>
    <property type="project" value="UniProtKB-KW"/>
</dbReference>
<dbReference type="InterPro" id="IPR007259">
    <property type="entry name" value="GCP"/>
</dbReference>
<evidence type="ECO:0000313" key="8">
    <source>
        <dbReference type="EMBL" id="KDR22561.1"/>
    </source>
</evidence>
<dbReference type="OrthoDB" id="66546at2759"/>
<dbReference type="InterPro" id="IPR042241">
    <property type="entry name" value="GCP_C_sf"/>
</dbReference>
<keyword evidence="2 5" id="KW-0963">Cytoplasm</keyword>
<evidence type="ECO:0000256" key="4">
    <source>
        <dbReference type="ARBA" id="ARBA00023212"/>
    </source>
</evidence>
<evidence type="ECO:0000259" key="7">
    <source>
        <dbReference type="Pfam" id="PF17681"/>
    </source>
</evidence>
<dbReference type="GO" id="GO:0000930">
    <property type="term" value="C:gamma-tubulin complex"/>
    <property type="evidence" value="ECO:0007669"/>
    <property type="project" value="TreeGrafter"/>
</dbReference>
<dbReference type="PANTHER" id="PTHR19302:SF33">
    <property type="entry name" value="GAMMA-TUBULIN COMPLEX COMPONENT 5"/>
    <property type="match status" value="1"/>
</dbReference>
<sequence>MAGRAKEAIIPEVRNLIIQLTKFHEGEENFDLCERFLLSNLWHHRFLSVDSHAVRRSVDGLVTKFEVHGHLDIARKLRELVTTFLSHEVFCDHPQYDIQWSLLSLLLHLANSPTSATHLLQTTTTTAEVHDDEEEQFDWTSYLREGDEKFVCVYDDSSSEEFSSDLDEPQDEGSEMLAAEIINSVSSLNLEVQNTSKEYFIRNLKDIYSAEKWMETSIMQPYWTSEGIYHNTSSRFPAANLAKLWDEHLIKQGYDEPQTTILSEYKVLREILWMFFTPSTSYLFTEEAKKFTVNPNITIPSLTKGTFASYVSRLCPYFTMLRELQSFSEDLNCSREIPNCTKFPPNTYIAYWTVVKEFLDDFNSLIIQIETKVKKRDRTYTLLQLTNELEPKLYELRSVYCVHARAVYDWKTSPNWLSASCLLSVLYRELVDSSTSRQAAILLKLFLKSFEVYLDIIDAWLTHGQLQDCREEFVITRDSGEFHEPQDEEFVVHPYETMLVSAGIQPLPVLQVIVGKLLHAGKSMDLLLRLDRLSVSRGCLCEEFIEHVEKDLSKFALREDSHLDTKENADKKIIYDSNRKNERNDFFTEVKEHLVQAGDPFLVKAFENYLPFKQKNQNDEQGDKGEIISVSKKKEQLYTRLIQHLEHEILPVKHVIETNLLGLVEEKWKAACSLIKPIFQREFDLSIHFRIIRGIFLMEAGDLMHQFYTSLFEQLHMCEATSFSLTNLLESCVDQRYPEFSSRFFISVDNNIRYATSVQDAINSIKLRYTVQWPVSLILSEHNMEYYNTVFQFLLKIKWAICSLQKLRFSDLEQRENKSKPLNRRARHRMHRLQCLRFWLLYSVNSVHSYLMGQVLHLLSLELEHKIEQAQDLDALMKAHSAYVQTVYTHCLQSDDCDVIKNSVLQMIWVALRLCEVWEAGVVFVPEGRLKELEELYSKCYIFLAVVLSNWVENDTTSHLSGLCAAFDMARLPQHYPAAITIN</sequence>
<evidence type="ECO:0000256" key="3">
    <source>
        <dbReference type="ARBA" id="ARBA00022701"/>
    </source>
</evidence>
<name>A0A067RFB6_ZOONE</name>
<dbReference type="GO" id="GO:0007020">
    <property type="term" value="P:microtubule nucleation"/>
    <property type="evidence" value="ECO:0007669"/>
    <property type="project" value="InterPro"/>
</dbReference>